<evidence type="ECO:0000313" key="3">
    <source>
        <dbReference type="Proteomes" id="UP000678393"/>
    </source>
</evidence>
<accession>A0A8S4A7G6</accession>
<organism evidence="2 3">
    <name type="scientific">Candidula unifasciata</name>
    <dbReference type="NCBI Taxonomy" id="100452"/>
    <lineage>
        <taxon>Eukaryota</taxon>
        <taxon>Metazoa</taxon>
        <taxon>Spiralia</taxon>
        <taxon>Lophotrochozoa</taxon>
        <taxon>Mollusca</taxon>
        <taxon>Gastropoda</taxon>
        <taxon>Heterobranchia</taxon>
        <taxon>Euthyneura</taxon>
        <taxon>Panpulmonata</taxon>
        <taxon>Eupulmonata</taxon>
        <taxon>Stylommatophora</taxon>
        <taxon>Helicina</taxon>
        <taxon>Helicoidea</taxon>
        <taxon>Geomitridae</taxon>
        <taxon>Candidula</taxon>
    </lineage>
</organism>
<dbReference type="OrthoDB" id="6159347at2759"/>
<dbReference type="AlphaFoldDB" id="A0A8S4A7G6"/>
<dbReference type="EMBL" id="CAJHNH020008492">
    <property type="protein sequence ID" value="CAG5136122.1"/>
    <property type="molecule type" value="Genomic_DNA"/>
</dbReference>
<reference evidence="2" key="1">
    <citation type="submission" date="2021-04" db="EMBL/GenBank/DDBJ databases">
        <authorList>
            <consortium name="Molecular Ecology Group"/>
        </authorList>
    </citation>
    <scope>NUCLEOTIDE SEQUENCE</scope>
</reference>
<evidence type="ECO:0000256" key="1">
    <source>
        <dbReference type="SAM" id="MobiDB-lite"/>
    </source>
</evidence>
<keyword evidence="3" id="KW-1185">Reference proteome</keyword>
<feature type="non-terminal residue" evidence="2">
    <location>
        <position position="1"/>
    </location>
</feature>
<dbReference type="Proteomes" id="UP000678393">
    <property type="component" value="Unassembled WGS sequence"/>
</dbReference>
<comment type="caution">
    <text evidence="2">The sequence shown here is derived from an EMBL/GenBank/DDBJ whole genome shotgun (WGS) entry which is preliminary data.</text>
</comment>
<gene>
    <name evidence="2" type="ORF">CUNI_LOCUS21680</name>
</gene>
<feature type="region of interest" description="Disordered" evidence="1">
    <location>
        <begin position="65"/>
        <end position="85"/>
    </location>
</feature>
<name>A0A8S4A7G6_9EUPU</name>
<feature type="non-terminal residue" evidence="2">
    <location>
        <position position="159"/>
    </location>
</feature>
<feature type="compositionally biased region" description="Pro residues" evidence="1">
    <location>
        <begin position="72"/>
        <end position="84"/>
    </location>
</feature>
<evidence type="ECO:0000313" key="2">
    <source>
        <dbReference type="EMBL" id="CAG5136122.1"/>
    </source>
</evidence>
<protein>
    <submittedName>
        <fullName evidence="2">Uncharacterized protein</fullName>
    </submittedName>
</protein>
<proteinExistence type="predicted"/>
<sequence length="159" mass="18124">DMVVCGSSLTALAMRFAEELKTHLVDVLERLEELWLIARNNDFCPHTPHYGYPPHHHHFHPHHFHYPSSPRSQPPPLPSCPPPATISSAHIDRIASLKAQMEGNQNRSDPFAHQNYIALDGDTPVAPEDKKKGGSMFGRFFRNIGFRKSSRKVSYRQHQ</sequence>